<proteinExistence type="inferred from homology"/>
<dbReference type="SMART" id="SM00936">
    <property type="entry name" value="PBP5_C"/>
    <property type="match status" value="1"/>
</dbReference>
<dbReference type="GO" id="GO:0006508">
    <property type="term" value="P:proteolysis"/>
    <property type="evidence" value="ECO:0007669"/>
    <property type="project" value="UniProtKB-KW"/>
</dbReference>
<dbReference type="GO" id="GO:0071555">
    <property type="term" value="P:cell wall organization"/>
    <property type="evidence" value="ECO:0007669"/>
    <property type="project" value="UniProtKB-KW"/>
</dbReference>
<keyword evidence="6" id="KW-0645">Protease</keyword>
<evidence type="ECO:0000256" key="13">
    <source>
        <dbReference type="RuleBase" id="RU004016"/>
    </source>
</evidence>
<dbReference type="Pfam" id="PF00768">
    <property type="entry name" value="Peptidase_S11"/>
    <property type="match status" value="1"/>
</dbReference>
<feature type="signal peptide" evidence="14">
    <location>
        <begin position="1"/>
        <end position="22"/>
    </location>
</feature>
<comment type="catalytic activity">
    <reaction evidence="12">
        <text>Preferential cleavage: (Ac)2-L-Lys-D-Ala-|-D-Ala. Also transpeptidation of peptidyl-alanyl moieties that are N-acyl substituents of D-alanine.</text>
        <dbReference type="EC" id="3.4.16.4"/>
    </reaction>
</comment>
<evidence type="ECO:0000256" key="1">
    <source>
        <dbReference type="ARBA" id="ARBA00003217"/>
    </source>
</evidence>
<organism evidence="16 17">
    <name type="scientific">Mesorhizobium tianshanense</name>
    <dbReference type="NCBI Taxonomy" id="39844"/>
    <lineage>
        <taxon>Bacteria</taxon>
        <taxon>Pseudomonadati</taxon>
        <taxon>Pseudomonadota</taxon>
        <taxon>Alphaproteobacteria</taxon>
        <taxon>Hyphomicrobiales</taxon>
        <taxon>Phyllobacteriaceae</taxon>
        <taxon>Mesorhizobium</taxon>
    </lineage>
</organism>
<feature type="chain" id="PRO_5021981900" description="serine-type D-Ala-D-Ala carboxypeptidase" evidence="14">
    <location>
        <begin position="23"/>
        <end position="384"/>
    </location>
</feature>
<dbReference type="UniPathway" id="UPA00219"/>
<keyword evidence="8" id="KW-0378">Hydrolase</keyword>
<evidence type="ECO:0000256" key="8">
    <source>
        <dbReference type="ARBA" id="ARBA00022801"/>
    </source>
</evidence>
<evidence type="ECO:0000256" key="3">
    <source>
        <dbReference type="ARBA" id="ARBA00007164"/>
    </source>
</evidence>
<evidence type="ECO:0000256" key="2">
    <source>
        <dbReference type="ARBA" id="ARBA00004752"/>
    </source>
</evidence>
<dbReference type="EMBL" id="VLKT01000010">
    <property type="protein sequence ID" value="TWI39164.1"/>
    <property type="molecule type" value="Genomic_DNA"/>
</dbReference>
<dbReference type="Pfam" id="PF07943">
    <property type="entry name" value="PBP5_C"/>
    <property type="match status" value="1"/>
</dbReference>
<evidence type="ECO:0000256" key="12">
    <source>
        <dbReference type="ARBA" id="ARBA00034000"/>
    </source>
</evidence>
<evidence type="ECO:0000256" key="10">
    <source>
        <dbReference type="ARBA" id="ARBA00022984"/>
    </source>
</evidence>
<dbReference type="InterPro" id="IPR012338">
    <property type="entry name" value="Beta-lactam/transpept-like"/>
</dbReference>
<evidence type="ECO:0000256" key="4">
    <source>
        <dbReference type="ARBA" id="ARBA00012448"/>
    </source>
</evidence>
<dbReference type="PRINTS" id="PR00725">
    <property type="entry name" value="DADACBPTASE1"/>
</dbReference>
<dbReference type="GO" id="GO:0009252">
    <property type="term" value="P:peptidoglycan biosynthetic process"/>
    <property type="evidence" value="ECO:0007669"/>
    <property type="project" value="UniProtKB-UniPathway"/>
</dbReference>
<dbReference type="GO" id="GO:0008360">
    <property type="term" value="P:regulation of cell shape"/>
    <property type="evidence" value="ECO:0007669"/>
    <property type="project" value="UniProtKB-KW"/>
</dbReference>
<evidence type="ECO:0000313" key="16">
    <source>
        <dbReference type="EMBL" id="TWI39164.1"/>
    </source>
</evidence>
<dbReference type="Proteomes" id="UP000317122">
    <property type="component" value="Unassembled WGS sequence"/>
</dbReference>
<comment type="similarity">
    <text evidence="3 13">Belongs to the peptidase S11 family.</text>
</comment>
<dbReference type="InterPro" id="IPR015956">
    <property type="entry name" value="Peniciliin-bd_prot_C_sf"/>
</dbReference>
<dbReference type="Gene3D" id="3.40.710.10">
    <property type="entry name" value="DD-peptidase/beta-lactamase superfamily"/>
    <property type="match status" value="1"/>
</dbReference>
<evidence type="ECO:0000256" key="14">
    <source>
        <dbReference type="SAM" id="SignalP"/>
    </source>
</evidence>
<dbReference type="SUPFAM" id="SSF69189">
    <property type="entry name" value="Penicillin-binding protein associated domain"/>
    <property type="match status" value="1"/>
</dbReference>
<dbReference type="PANTHER" id="PTHR21581:SF6">
    <property type="entry name" value="TRAFFICKING PROTEIN PARTICLE COMPLEX SUBUNIT 12"/>
    <property type="match status" value="1"/>
</dbReference>
<comment type="function">
    <text evidence="1">Removes C-terminal D-alanyl residues from sugar-peptide cell wall precursors.</text>
</comment>
<evidence type="ECO:0000256" key="6">
    <source>
        <dbReference type="ARBA" id="ARBA00022670"/>
    </source>
</evidence>
<dbReference type="SUPFAM" id="SSF56601">
    <property type="entry name" value="beta-lactamase/transpeptidase-like"/>
    <property type="match status" value="1"/>
</dbReference>
<dbReference type="Gene3D" id="2.60.410.10">
    <property type="entry name" value="D-Ala-D-Ala carboxypeptidase, C-terminal domain"/>
    <property type="match status" value="1"/>
</dbReference>
<sequence>MKFRFAGLLGFGLLLFSLVPAAAQLFETKAAQAFMIDAETGTVLFSKDADRPIPPASLAKLMTMEVAFNAIKSRRMTLDDTFVVSENAWRTGGAPSRTSTMFAKLKSTIRLEDLIQGVTVQAANDGCIIIAEGFAGSEANFATQMTERARQIGLEKSTFVNSTGLPADGQQTTVRELALLALHIWREYPDLYRYYSQTDFTWNKITQRNRNPLLAMDIGADGLAVGMSEASGFGIVGSVSHNGARIIAAMSGLANDRERAEEARKLLDWGIRSFQKTEIFAKDEVVGEAQVFGGAKSGVALKAKGPVNIFLPVANRDKLTARIVYDGPVAAPVEEGQAVGVLRVWIGDTLSQETPLFAAESVGPGSLPQRALDAVKELAVGWLR</sequence>
<keyword evidence="9" id="KW-0133">Cell shape</keyword>
<protein>
    <recommendedName>
        <fullName evidence="4">serine-type D-Ala-D-Ala carboxypeptidase</fullName>
        <ecNumber evidence="4">3.4.16.4</ecNumber>
    </recommendedName>
</protein>
<keyword evidence="17" id="KW-1185">Reference proteome</keyword>
<dbReference type="InterPro" id="IPR012907">
    <property type="entry name" value="Peptidase_S11_C"/>
</dbReference>
<reference evidence="16 17" key="1">
    <citation type="journal article" date="2015" name="Stand. Genomic Sci.">
        <title>Genomic Encyclopedia of Bacterial and Archaeal Type Strains, Phase III: the genomes of soil and plant-associated and newly described type strains.</title>
        <authorList>
            <person name="Whitman W.B."/>
            <person name="Woyke T."/>
            <person name="Klenk H.P."/>
            <person name="Zhou Y."/>
            <person name="Lilburn T.G."/>
            <person name="Beck B.J."/>
            <person name="De Vos P."/>
            <person name="Vandamme P."/>
            <person name="Eisen J.A."/>
            <person name="Garrity G."/>
            <person name="Hugenholtz P."/>
            <person name="Kyrpides N.C."/>
        </authorList>
    </citation>
    <scope>NUCLEOTIDE SEQUENCE [LARGE SCALE GENOMIC DNA]</scope>
    <source>
        <strain evidence="16 17">CGMCC 1.2546</strain>
    </source>
</reference>
<dbReference type="GO" id="GO:0009002">
    <property type="term" value="F:serine-type D-Ala-D-Ala carboxypeptidase activity"/>
    <property type="evidence" value="ECO:0007669"/>
    <property type="project" value="UniProtKB-EC"/>
</dbReference>
<keyword evidence="5 16" id="KW-0121">Carboxypeptidase</keyword>
<feature type="domain" description="Peptidase S11 D-Ala-D-Ala carboxypeptidase A C-terminal" evidence="15">
    <location>
        <begin position="274"/>
        <end position="364"/>
    </location>
</feature>
<comment type="pathway">
    <text evidence="2">Cell wall biogenesis; peptidoglycan biosynthesis.</text>
</comment>
<evidence type="ECO:0000256" key="11">
    <source>
        <dbReference type="ARBA" id="ARBA00023316"/>
    </source>
</evidence>
<evidence type="ECO:0000256" key="5">
    <source>
        <dbReference type="ARBA" id="ARBA00022645"/>
    </source>
</evidence>
<accession>A0A562P3Y4</accession>
<name>A0A562P3Y4_9HYPH</name>
<dbReference type="InterPro" id="IPR018044">
    <property type="entry name" value="Peptidase_S11"/>
</dbReference>
<evidence type="ECO:0000313" key="17">
    <source>
        <dbReference type="Proteomes" id="UP000317122"/>
    </source>
</evidence>
<dbReference type="InterPro" id="IPR037167">
    <property type="entry name" value="Peptidase_S11_C_sf"/>
</dbReference>
<gene>
    <name evidence="16" type="ORF">IQ26_02014</name>
</gene>
<keyword evidence="11" id="KW-0961">Cell wall biogenesis/degradation</keyword>
<evidence type="ECO:0000259" key="15">
    <source>
        <dbReference type="SMART" id="SM00936"/>
    </source>
</evidence>
<dbReference type="PANTHER" id="PTHR21581">
    <property type="entry name" value="D-ALANYL-D-ALANINE CARBOXYPEPTIDASE"/>
    <property type="match status" value="1"/>
</dbReference>
<dbReference type="AlphaFoldDB" id="A0A562P3Y4"/>
<dbReference type="EC" id="3.4.16.4" evidence="4"/>
<evidence type="ECO:0000256" key="9">
    <source>
        <dbReference type="ARBA" id="ARBA00022960"/>
    </source>
</evidence>
<keyword evidence="7 14" id="KW-0732">Signal</keyword>
<comment type="caution">
    <text evidence="16">The sequence shown here is derived from an EMBL/GenBank/DDBJ whole genome shotgun (WGS) entry which is preliminary data.</text>
</comment>
<dbReference type="RefSeq" id="WP_145716398.1">
    <property type="nucleotide sequence ID" value="NZ_BSPF01000131.1"/>
</dbReference>
<dbReference type="InterPro" id="IPR001967">
    <property type="entry name" value="Peptidase_S11_N"/>
</dbReference>
<evidence type="ECO:0000256" key="7">
    <source>
        <dbReference type="ARBA" id="ARBA00022729"/>
    </source>
</evidence>
<keyword evidence="10" id="KW-0573">Peptidoglycan synthesis</keyword>